<evidence type="ECO:0000256" key="10">
    <source>
        <dbReference type="ARBA" id="ARBA00068717"/>
    </source>
</evidence>
<keyword evidence="6" id="KW-0560">Oxidoreductase</keyword>
<dbReference type="PRINTS" id="PR00080">
    <property type="entry name" value="SDRFAMILY"/>
</dbReference>
<dbReference type="CDD" id="cd05339">
    <property type="entry name" value="17beta-HSDXI-like_SDR_c"/>
    <property type="match status" value="1"/>
</dbReference>
<evidence type="ECO:0000256" key="2">
    <source>
        <dbReference type="ARBA" id="ARBA00006484"/>
    </source>
</evidence>
<dbReference type="Gene3D" id="3.40.50.720">
    <property type="entry name" value="NAD(P)-binding Rossmann-like Domain"/>
    <property type="match status" value="2"/>
</dbReference>
<evidence type="ECO:0000256" key="11">
    <source>
        <dbReference type="ARBA" id="ARBA00082544"/>
    </source>
</evidence>
<dbReference type="OrthoDB" id="5840532at2759"/>
<keyword evidence="4" id="KW-0521">NADP</keyword>
<organism evidence="13 14">
    <name type="scientific">Dinothrombium tinctorium</name>
    <dbReference type="NCBI Taxonomy" id="1965070"/>
    <lineage>
        <taxon>Eukaryota</taxon>
        <taxon>Metazoa</taxon>
        <taxon>Ecdysozoa</taxon>
        <taxon>Arthropoda</taxon>
        <taxon>Chelicerata</taxon>
        <taxon>Arachnida</taxon>
        <taxon>Acari</taxon>
        <taxon>Acariformes</taxon>
        <taxon>Trombidiformes</taxon>
        <taxon>Prostigmata</taxon>
        <taxon>Anystina</taxon>
        <taxon>Parasitengona</taxon>
        <taxon>Trombidioidea</taxon>
        <taxon>Trombidiidae</taxon>
        <taxon>Dinothrombium</taxon>
    </lineage>
</organism>
<dbReference type="SUPFAM" id="SSF51735">
    <property type="entry name" value="NAD(P)-binding Rossmann-fold domains"/>
    <property type="match status" value="2"/>
</dbReference>
<dbReference type="GO" id="GO:0005811">
    <property type="term" value="C:lipid droplet"/>
    <property type="evidence" value="ECO:0007669"/>
    <property type="project" value="TreeGrafter"/>
</dbReference>
<evidence type="ECO:0000256" key="8">
    <source>
        <dbReference type="ARBA" id="ARBA00023136"/>
    </source>
</evidence>
<name>A0A443RRE7_9ACAR</name>
<dbReference type="GO" id="GO:0052650">
    <property type="term" value="F:all-trans-retinol dehydrogenase (NADP+) activity"/>
    <property type="evidence" value="ECO:0007669"/>
    <property type="project" value="UniProtKB-ARBA"/>
</dbReference>
<keyword evidence="8 12" id="KW-0472">Membrane</keyword>
<keyword evidence="5 12" id="KW-1133">Transmembrane helix</keyword>
<keyword evidence="7" id="KW-0443">Lipid metabolism</keyword>
<dbReference type="PANTHER" id="PTHR24322">
    <property type="entry name" value="PKSB"/>
    <property type="match status" value="1"/>
</dbReference>
<proteinExistence type="inferred from homology"/>
<keyword evidence="3 12" id="KW-0812">Transmembrane</keyword>
<evidence type="ECO:0000256" key="4">
    <source>
        <dbReference type="ARBA" id="ARBA00022857"/>
    </source>
</evidence>
<dbReference type="PANTHER" id="PTHR24322:SF748">
    <property type="entry name" value="FI23927P1-RELATED"/>
    <property type="match status" value="1"/>
</dbReference>
<dbReference type="AlphaFoldDB" id="A0A443RRE7"/>
<evidence type="ECO:0000256" key="3">
    <source>
        <dbReference type="ARBA" id="ARBA00022692"/>
    </source>
</evidence>
<evidence type="ECO:0000313" key="14">
    <source>
        <dbReference type="Proteomes" id="UP000285301"/>
    </source>
</evidence>
<dbReference type="Pfam" id="PF00106">
    <property type="entry name" value="adh_short"/>
    <property type="match status" value="2"/>
</dbReference>
<dbReference type="STRING" id="1965070.A0A443RRE7"/>
<evidence type="ECO:0000256" key="12">
    <source>
        <dbReference type="SAM" id="Phobius"/>
    </source>
</evidence>
<dbReference type="GO" id="GO:0016020">
    <property type="term" value="C:membrane"/>
    <property type="evidence" value="ECO:0007669"/>
    <property type="project" value="UniProtKB-SubCell"/>
</dbReference>
<protein>
    <recommendedName>
        <fullName evidence="10">Short-chain dehydrogenase/reductase 3</fullName>
    </recommendedName>
    <alternativeName>
        <fullName evidence="11">Retinal short-chain dehydrogenase/reductase 1</fullName>
    </alternativeName>
</protein>
<comment type="similarity">
    <text evidence="2">Belongs to the short-chain dehydrogenases/reductases (SDR) family.</text>
</comment>
<sequence>MERASEALKYFFLVFYYLYREMLLFFLPKSLRFKDISNDIVLITGAGNELGRALALQFIGLASHLVLWDSDAEAVKETDRLVKTLGGRSSYYVLDISNDRMVAECERKVRKDVGPVTIVVNNASFIKGKNFLTLKDEDIVRTFEMNTYSHFWIYKAFLAQMIEANKGHFVIIADAASFICNGEDAAYFSSKAAIAGLFESLALETKDANYDGIEFTFACLSSMKTMPDEKTCRYIARKVIDAMRVNQEIVAIPNSFKLLEKDISNDIALITGAGDGLGRILAVKLSKLVSHLVLLDIDEKGVEQTVEMVKLQGCKCTFYVADVADHESIYKIADRIKAEVGTVTLLINNAGIVNGKNLLDLSETEIKRTFNVNTLSHFWLYKAFVPHMIQSKHGHLVSVASVASYVTGGKLSDYCGSKFAVAGSFEAFSMEMRDHSWLNFTLVCPYWMSTDMFRGASSFIKAVSPEKVADETIKAILTNREMVVVPSYFYFLLLLLTPLSFKVRYDIYRVLDFEKFMNNFVGRRKL</sequence>
<comment type="caution">
    <text evidence="13">The sequence shown here is derived from an EMBL/GenBank/DDBJ whole genome shotgun (WGS) entry which is preliminary data.</text>
</comment>
<dbReference type="InterPro" id="IPR002347">
    <property type="entry name" value="SDR_fam"/>
</dbReference>
<dbReference type="EMBL" id="NCKU01000028">
    <property type="protein sequence ID" value="RWS17854.1"/>
    <property type="molecule type" value="Genomic_DNA"/>
</dbReference>
<dbReference type="PRINTS" id="PR00081">
    <property type="entry name" value="GDHRDH"/>
</dbReference>
<gene>
    <name evidence="13" type="ORF">B4U79_05036</name>
</gene>
<dbReference type="InterPro" id="IPR036291">
    <property type="entry name" value="NAD(P)-bd_dom_sf"/>
</dbReference>
<keyword evidence="14" id="KW-1185">Reference proteome</keyword>
<reference evidence="13 14" key="1">
    <citation type="journal article" date="2018" name="Gigascience">
        <title>Genomes of trombidid mites reveal novel predicted allergens and laterally-transferred genes associated with secondary metabolism.</title>
        <authorList>
            <person name="Dong X."/>
            <person name="Chaisiri K."/>
            <person name="Xia D."/>
            <person name="Armstrong S.D."/>
            <person name="Fang Y."/>
            <person name="Donnelly M.J."/>
            <person name="Kadowaki T."/>
            <person name="McGarry J.W."/>
            <person name="Darby A.C."/>
            <person name="Makepeace B.L."/>
        </authorList>
    </citation>
    <scope>NUCLEOTIDE SEQUENCE [LARGE SCALE GENOMIC DNA]</scope>
    <source>
        <strain evidence="13">UoL-WK</strain>
    </source>
</reference>
<evidence type="ECO:0000313" key="13">
    <source>
        <dbReference type="EMBL" id="RWS17854.1"/>
    </source>
</evidence>
<evidence type="ECO:0000256" key="7">
    <source>
        <dbReference type="ARBA" id="ARBA00023098"/>
    </source>
</evidence>
<dbReference type="FunFam" id="3.40.50.720:FF:000131">
    <property type="entry name" value="Short-chain dehydrogenase/reductase 3"/>
    <property type="match status" value="1"/>
</dbReference>
<evidence type="ECO:0000256" key="9">
    <source>
        <dbReference type="ARBA" id="ARBA00059620"/>
    </source>
</evidence>
<dbReference type="Proteomes" id="UP000285301">
    <property type="component" value="Unassembled WGS sequence"/>
</dbReference>
<feature type="transmembrane region" description="Helical" evidence="12">
    <location>
        <begin position="482"/>
        <end position="501"/>
    </location>
</feature>
<evidence type="ECO:0000256" key="6">
    <source>
        <dbReference type="ARBA" id="ARBA00023002"/>
    </source>
</evidence>
<comment type="subcellular location">
    <subcellularLocation>
        <location evidence="1">Membrane</location>
        <topology evidence="1">Multi-pass membrane protein</topology>
    </subcellularLocation>
</comment>
<evidence type="ECO:0000256" key="1">
    <source>
        <dbReference type="ARBA" id="ARBA00004141"/>
    </source>
</evidence>
<accession>A0A443RRE7</accession>
<evidence type="ECO:0000256" key="5">
    <source>
        <dbReference type="ARBA" id="ARBA00022989"/>
    </source>
</evidence>
<feature type="transmembrane region" description="Helical" evidence="12">
    <location>
        <begin position="7"/>
        <end position="27"/>
    </location>
</feature>
<comment type="function">
    <text evidence="9">Catalyzes the reduction of all-trans-retinal to all-trans-retinol in the presence of NADPH.</text>
</comment>